<protein>
    <submittedName>
        <fullName evidence="4">Heat shock protein Hsp-16.2</fullName>
    </submittedName>
</protein>
<keyword evidence="4" id="KW-0346">Stress response</keyword>
<gene>
    <name evidence="4" type="primary">hsp-16.2</name>
    <name evidence="4" type="ORF">E2C01_050326</name>
</gene>
<dbReference type="InterPro" id="IPR008978">
    <property type="entry name" value="HSP20-like_chaperone"/>
</dbReference>
<dbReference type="Gene3D" id="2.60.40.790">
    <property type="match status" value="1"/>
</dbReference>
<dbReference type="GO" id="GO:0051082">
    <property type="term" value="F:unfolded protein binding"/>
    <property type="evidence" value="ECO:0007669"/>
    <property type="project" value="TreeGrafter"/>
</dbReference>
<dbReference type="AlphaFoldDB" id="A0A5B7GH03"/>
<comment type="caution">
    <text evidence="4">The sequence shown here is derived from an EMBL/GenBank/DDBJ whole genome shotgun (WGS) entry which is preliminary data.</text>
</comment>
<evidence type="ECO:0000313" key="4">
    <source>
        <dbReference type="EMBL" id="MPC56368.1"/>
    </source>
</evidence>
<dbReference type="InterPro" id="IPR002068">
    <property type="entry name" value="A-crystallin/Hsp20_dom"/>
</dbReference>
<dbReference type="InterPro" id="IPR001436">
    <property type="entry name" value="Alpha-crystallin/sHSP_animal"/>
</dbReference>
<dbReference type="GO" id="GO:0005634">
    <property type="term" value="C:nucleus"/>
    <property type="evidence" value="ECO:0007669"/>
    <property type="project" value="TreeGrafter"/>
</dbReference>
<sequence>MVSFRMVGRAVPRVRAALSQPSSRRALVLPLVHPSQMRLIHRGPFWREPFSQMEDFMKDMERKFKRDIEDTLGTFAKSFPGSQLPMSSVMARAVQPTFGQMENVSTPEKYKLNFYFMSAKPEDIKVTLKERSLKISGEAVVETETSKSSQQMSVELLLPEDVEAEGLESSLSQEGVLVVEAPRNPAASPEAPKAIPIERE</sequence>
<dbReference type="GO" id="GO:0005737">
    <property type="term" value="C:cytoplasm"/>
    <property type="evidence" value="ECO:0007669"/>
    <property type="project" value="TreeGrafter"/>
</dbReference>
<keyword evidence="5" id="KW-1185">Reference proteome</keyword>
<dbReference type="PANTHER" id="PTHR45640">
    <property type="entry name" value="HEAT SHOCK PROTEIN HSP-12.2-RELATED"/>
    <property type="match status" value="1"/>
</dbReference>
<name>A0A5B7GH03_PORTR</name>
<accession>A0A5B7GH03</accession>
<dbReference type="Pfam" id="PF00011">
    <property type="entry name" value="HSP20"/>
    <property type="match status" value="1"/>
</dbReference>
<evidence type="ECO:0000256" key="2">
    <source>
        <dbReference type="RuleBase" id="RU003616"/>
    </source>
</evidence>
<comment type="similarity">
    <text evidence="1 2">Belongs to the small heat shock protein (HSP20) family.</text>
</comment>
<dbReference type="SUPFAM" id="SSF49764">
    <property type="entry name" value="HSP20-like chaperones"/>
    <property type="match status" value="1"/>
</dbReference>
<evidence type="ECO:0000259" key="3">
    <source>
        <dbReference type="PROSITE" id="PS01031"/>
    </source>
</evidence>
<dbReference type="EMBL" id="VSRR010013880">
    <property type="protein sequence ID" value="MPC56368.1"/>
    <property type="molecule type" value="Genomic_DNA"/>
</dbReference>
<reference evidence="4 5" key="1">
    <citation type="submission" date="2019-05" db="EMBL/GenBank/DDBJ databases">
        <title>Another draft genome of Portunus trituberculatus and its Hox gene families provides insights of decapod evolution.</title>
        <authorList>
            <person name="Jeong J.-H."/>
            <person name="Song I."/>
            <person name="Kim S."/>
            <person name="Choi T."/>
            <person name="Kim D."/>
            <person name="Ryu S."/>
            <person name="Kim W."/>
        </authorList>
    </citation>
    <scope>NUCLEOTIDE SEQUENCE [LARGE SCALE GENOMIC DNA]</scope>
    <source>
        <tissue evidence="4">Muscle</tissue>
    </source>
</reference>
<dbReference type="OrthoDB" id="1431247at2759"/>
<dbReference type="PANTHER" id="PTHR45640:SF26">
    <property type="entry name" value="RE23625P"/>
    <property type="match status" value="1"/>
</dbReference>
<dbReference type="GO" id="GO:0042026">
    <property type="term" value="P:protein refolding"/>
    <property type="evidence" value="ECO:0007669"/>
    <property type="project" value="TreeGrafter"/>
</dbReference>
<proteinExistence type="inferred from homology"/>
<dbReference type="GO" id="GO:0009408">
    <property type="term" value="P:response to heat"/>
    <property type="evidence" value="ECO:0007669"/>
    <property type="project" value="TreeGrafter"/>
</dbReference>
<evidence type="ECO:0000313" key="5">
    <source>
        <dbReference type="Proteomes" id="UP000324222"/>
    </source>
</evidence>
<organism evidence="4 5">
    <name type="scientific">Portunus trituberculatus</name>
    <name type="common">Swimming crab</name>
    <name type="synonym">Neptunus trituberculatus</name>
    <dbReference type="NCBI Taxonomy" id="210409"/>
    <lineage>
        <taxon>Eukaryota</taxon>
        <taxon>Metazoa</taxon>
        <taxon>Ecdysozoa</taxon>
        <taxon>Arthropoda</taxon>
        <taxon>Crustacea</taxon>
        <taxon>Multicrustacea</taxon>
        <taxon>Malacostraca</taxon>
        <taxon>Eumalacostraca</taxon>
        <taxon>Eucarida</taxon>
        <taxon>Decapoda</taxon>
        <taxon>Pleocyemata</taxon>
        <taxon>Brachyura</taxon>
        <taxon>Eubrachyura</taxon>
        <taxon>Portunoidea</taxon>
        <taxon>Portunidae</taxon>
        <taxon>Portuninae</taxon>
        <taxon>Portunus</taxon>
    </lineage>
</organism>
<dbReference type="PRINTS" id="PR00299">
    <property type="entry name" value="ACRYSTALLIN"/>
</dbReference>
<evidence type="ECO:0000256" key="1">
    <source>
        <dbReference type="PROSITE-ProRule" id="PRU00285"/>
    </source>
</evidence>
<feature type="domain" description="SHSP" evidence="3">
    <location>
        <begin position="92"/>
        <end position="200"/>
    </location>
</feature>
<dbReference type="PROSITE" id="PS01031">
    <property type="entry name" value="SHSP"/>
    <property type="match status" value="1"/>
</dbReference>
<dbReference type="Proteomes" id="UP000324222">
    <property type="component" value="Unassembled WGS sequence"/>
</dbReference>
<dbReference type="CDD" id="cd06526">
    <property type="entry name" value="metazoan_ACD"/>
    <property type="match status" value="1"/>
</dbReference>